<dbReference type="PROSITE" id="PS51160">
    <property type="entry name" value="ACYLPHOSPHATASE_3"/>
    <property type="match status" value="1"/>
</dbReference>
<gene>
    <name evidence="7" type="ORF">J2S76_000627</name>
</gene>
<dbReference type="RefSeq" id="WP_307057440.1">
    <property type="nucleotide sequence ID" value="NZ_JAUSUH010000001.1"/>
</dbReference>
<dbReference type="Proteomes" id="UP001238467">
    <property type="component" value="Unassembled WGS sequence"/>
</dbReference>
<evidence type="ECO:0000313" key="7">
    <source>
        <dbReference type="EMBL" id="MDQ0346226.1"/>
    </source>
</evidence>
<dbReference type="GO" id="GO:0003998">
    <property type="term" value="F:acylphosphatase activity"/>
    <property type="evidence" value="ECO:0007669"/>
    <property type="project" value="UniProtKB-EC"/>
</dbReference>
<evidence type="ECO:0000313" key="8">
    <source>
        <dbReference type="Proteomes" id="UP001238467"/>
    </source>
</evidence>
<dbReference type="PANTHER" id="PTHR47268:SF4">
    <property type="entry name" value="ACYLPHOSPHATASE"/>
    <property type="match status" value="1"/>
</dbReference>
<evidence type="ECO:0000256" key="5">
    <source>
        <dbReference type="RuleBase" id="RU004168"/>
    </source>
</evidence>
<protein>
    <recommendedName>
        <fullName evidence="2 4">acylphosphatase</fullName>
        <ecNumber evidence="2 4">3.6.1.7</ecNumber>
    </recommendedName>
</protein>
<accession>A0ABU0DCZ8</accession>
<dbReference type="PANTHER" id="PTHR47268">
    <property type="entry name" value="ACYLPHOSPHATASE"/>
    <property type="match status" value="1"/>
</dbReference>
<dbReference type="InterPro" id="IPR036046">
    <property type="entry name" value="Acylphosphatase-like_dom_sf"/>
</dbReference>
<evidence type="ECO:0000259" key="6">
    <source>
        <dbReference type="PROSITE" id="PS51160"/>
    </source>
</evidence>
<keyword evidence="8" id="KW-1185">Reference proteome</keyword>
<dbReference type="InterPro" id="IPR020456">
    <property type="entry name" value="Acylphosphatase"/>
</dbReference>
<dbReference type="NCBIfam" id="NF010996">
    <property type="entry name" value="PRK14421.1"/>
    <property type="match status" value="1"/>
</dbReference>
<organism evidence="7 8">
    <name type="scientific">Ancylobacter vacuolatus</name>
    <dbReference type="NCBI Taxonomy" id="223389"/>
    <lineage>
        <taxon>Bacteria</taxon>
        <taxon>Pseudomonadati</taxon>
        <taxon>Pseudomonadota</taxon>
        <taxon>Alphaproteobacteria</taxon>
        <taxon>Hyphomicrobiales</taxon>
        <taxon>Xanthobacteraceae</taxon>
        <taxon>Ancylobacter</taxon>
    </lineage>
</organism>
<dbReference type="Pfam" id="PF00708">
    <property type="entry name" value="Acylphosphatase"/>
    <property type="match status" value="1"/>
</dbReference>
<dbReference type="SUPFAM" id="SSF54975">
    <property type="entry name" value="Acylphosphatase/BLUF domain-like"/>
    <property type="match status" value="1"/>
</dbReference>
<comment type="similarity">
    <text evidence="1 5">Belongs to the acylphosphatase family.</text>
</comment>
<dbReference type="InterPro" id="IPR001792">
    <property type="entry name" value="Acylphosphatase-like_dom"/>
</dbReference>
<feature type="active site" evidence="4">
    <location>
        <position position="21"/>
    </location>
</feature>
<comment type="caution">
    <text evidence="7">The sequence shown here is derived from an EMBL/GenBank/DDBJ whole genome shotgun (WGS) entry which is preliminary data.</text>
</comment>
<comment type="catalytic activity">
    <reaction evidence="3 4">
        <text>an acyl phosphate + H2O = a carboxylate + phosphate + H(+)</text>
        <dbReference type="Rhea" id="RHEA:14965"/>
        <dbReference type="ChEBI" id="CHEBI:15377"/>
        <dbReference type="ChEBI" id="CHEBI:15378"/>
        <dbReference type="ChEBI" id="CHEBI:29067"/>
        <dbReference type="ChEBI" id="CHEBI:43474"/>
        <dbReference type="ChEBI" id="CHEBI:59918"/>
        <dbReference type="EC" id="3.6.1.7"/>
    </reaction>
</comment>
<evidence type="ECO:0000256" key="2">
    <source>
        <dbReference type="ARBA" id="ARBA00012150"/>
    </source>
</evidence>
<name>A0ABU0DCZ8_9HYPH</name>
<dbReference type="Gene3D" id="3.30.70.100">
    <property type="match status" value="1"/>
</dbReference>
<evidence type="ECO:0000256" key="3">
    <source>
        <dbReference type="ARBA" id="ARBA00047645"/>
    </source>
</evidence>
<dbReference type="PRINTS" id="PR00112">
    <property type="entry name" value="ACYLPHPHTASE"/>
</dbReference>
<proteinExistence type="inferred from homology"/>
<feature type="domain" description="Acylphosphatase-like" evidence="6">
    <location>
        <begin position="6"/>
        <end position="95"/>
    </location>
</feature>
<evidence type="ECO:0000256" key="1">
    <source>
        <dbReference type="ARBA" id="ARBA00005614"/>
    </source>
</evidence>
<sequence>MTSIAATRLIVRGRVQGVGYRAWLAREAARRGLRGWVRNRHDGSVEALLFAPAPTLDDFLAACRTGPAAADVIEVTVREEAAPAADAFGDFAIWPTA</sequence>
<evidence type="ECO:0000256" key="4">
    <source>
        <dbReference type="PROSITE-ProRule" id="PRU00520"/>
    </source>
</evidence>
<keyword evidence="4 7" id="KW-0378">Hydrolase</keyword>
<feature type="active site" evidence="4">
    <location>
        <position position="39"/>
    </location>
</feature>
<dbReference type="EC" id="3.6.1.7" evidence="2 4"/>
<reference evidence="7 8" key="1">
    <citation type="submission" date="2023-07" db="EMBL/GenBank/DDBJ databases">
        <title>Genomic Encyclopedia of Type Strains, Phase IV (KMG-IV): sequencing the most valuable type-strain genomes for metagenomic binning, comparative biology and taxonomic classification.</title>
        <authorList>
            <person name="Goeker M."/>
        </authorList>
    </citation>
    <scope>NUCLEOTIDE SEQUENCE [LARGE SCALE GENOMIC DNA]</scope>
    <source>
        <strain evidence="7 8">DSM 1277</strain>
    </source>
</reference>
<dbReference type="EMBL" id="JAUSUH010000001">
    <property type="protein sequence ID" value="MDQ0346226.1"/>
    <property type="molecule type" value="Genomic_DNA"/>
</dbReference>